<organism evidence="2 3">
    <name type="scientific">Termitidicoccus mucosus</name>
    <dbReference type="NCBI Taxonomy" id="1184151"/>
    <lineage>
        <taxon>Bacteria</taxon>
        <taxon>Pseudomonadati</taxon>
        <taxon>Verrucomicrobiota</taxon>
        <taxon>Opitutia</taxon>
        <taxon>Opitutales</taxon>
        <taxon>Opitutaceae</taxon>
        <taxon>Termitidicoccus</taxon>
    </lineage>
</organism>
<gene>
    <name evidence="2" type="ORF">AW736_12060</name>
</gene>
<comment type="caution">
    <text evidence="2">The sequence shown here is derived from an EMBL/GenBank/DDBJ whole genome shotgun (WGS) entry which is preliminary data.</text>
</comment>
<sequence length="108" mass="12072">MYLAVIIDAHSRRVLGHAFTESLATDFAIAALEMPVLRRGGKCELGLVLHSNRNVQYASERFRARLAAHGIRASMSRCGNCHDYRAKRQHDTSSLGGFLTLKIELVYL</sequence>
<evidence type="ECO:0000313" key="2">
    <source>
        <dbReference type="EMBL" id="OAM89709.1"/>
    </source>
</evidence>
<dbReference type="STRING" id="1184151.AW736_12060"/>
<dbReference type="Pfam" id="PF00665">
    <property type="entry name" value="rve"/>
    <property type="match status" value="1"/>
</dbReference>
<accession>A0A178IKK2</accession>
<keyword evidence="3" id="KW-1185">Reference proteome</keyword>
<dbReference type="PANTHER" id="PTHR46889:SF4">
    <property type="entry name" value="TRANSPOSASE INSO FOR INSERTION SEQUENCE ELEMENT IS911B-RELATED"/>
    <property type="match status" value="1"/>
</dbReference>
<dbReference type="InterPro" id="IPR012337">
    <property type="entry name" value="RNaseH-like_sf"/>
</dbReference>
<dbReference type="InterPro" id="IPR001584">
    <property type="entry name" value="Integrase_cat-core"/>
</dbReference>
<dbReference type="PANTHER" id="PTHR46889">
    <property type="entry name" value="TRANSPOSASE INSF FOR INSERTION SEQUENCE IS3B-RELATED"/>
    <property type="match status" value="1"/>
</dbReference>
<dbReference type="Gene3D" id="3.30.420.10">
    <property type="entry name" value="Ribonuclease H-like superfamily/Ribonuclease H"/>
    <property type="match status" value="1"/>
</dbReference>
<dbReference type="EMBL" id="LRRQ01000081">
    <property type="protein sequence ID" value="OAM89709.1"/>
    <property type="molecule type" value="Genomic_DNA"/>
</dbReference>
<dbReference type="InterPro" id="IPR036397">
    <property type="entry name" value="RNaseH_sf"/>
</dbReference>
<dbReference type="Proteomes" id="UP000078486">
    <property type="component" value="Unassembled WGS sequence"/>
</dbReference>
<dbReference type="SUPFAM" id="SSF53098">
    <property type="entry name" value="Ribonuclease H-like"/>
    <property type="match status" value="1"/>
</dbReference>
<protein>
    <recommendedName>
        <fullName evidence="1">Integrase catalytic domain-containing protein</fullName>
    </recommendedName>
</protein>
<evidence type="ECO:0000313" key="3">
    <source>
        <dbReference type="Proteomes" id="UP000078486"/>
    </source>
</evidence>
<dbReference type="InterPro" id="IPR050900">
    <property type="entry name" value="Transposase_IS3/IS150/IS904"/>
</dbReference>
<feature type="domain" description="Integrase catalytic" evidence="1">
    <location>
        <begin position="1"/>
        <end position="81"/>
    </location>
</feature>
<dbReference type="GO" id="GO:0015074">
    <property type="term" value="P:DNA integration"/>
    <property type="evidence" value="ECO:0007669"/>
    <property type="project" value="InterPro"/>
</dbReference>
<dbReference type="AlphaFoldDB" id="A0A178IKK2"/>
<evidence type="ECO:0000259" key="1">
    <source>
        <dbReference type="Pfam" id="PF00665"/>
    </source>
</evidence>
<reference evidence="2 3" key="1">
    <citation type="submission" date="2016-01" db="EMBL/GenBank/DDBJ databases">
        <title>High potential of lignocellulose degradation of a new Verrucomicrobia species.</title>
        <authorList>
            <person name="Wang Y."/>
            <person name="Shi Y."/>
            <person name="Qiu Z."/>
            <person name="Liu S."/>
            <person name="Yang H."/>
        </authorList>
    </citation>
    <scope>NUCLEOTIDE SEQUENCE [LARGE SCALE GENOMIC DNA]</scope>
    <source>
        <strain evidence="2 3">TSB47</strain>
    </source>
</reference>
<proteinExistence type="predicted"/>
<name>A0A178IKK2_9BACT</name>
<dbReference type="GO" id="GO:0003676">
    <property type="term" value="F:nucleic acid binding"/>
    <property type="evidence" value="ECO:0007669"/>
    <property type="project" value="InterPro"/>
</dbReference>